<comment type="caution">
    <text evidence="1">The sequence shown here is derived from an EMBL/GenBank/DDBJ whole genome shotgun (WGS) entry which is preliminary data.</text>
</comment>
<evidence type="ECO:0000313" key="2">
    <source>
        <dbReference type="Proteomes" id="UP000286003"/>
    </source>
</evidence>
<proteinExistence type="predicted"/>
<dbReference type="AlphaFoldDB" id="A0AB37MAW4"/>
<gene>
    <name evidence="1" type="ORF">DWZ32_11325</name>
</gene>
<accession>A0AB37MAW4</accession>
<dbReference type="Proteomes" id="UP000286003">
    <property type="component" value="Unassembled WGS sequence"/>
</dbReference>
<sequence>MANRNYIEVEGVKISDRLIAFLKDLQMNDNEAVRNTLRDMDELSGLLLDLNEKCEAELPNNECLEHVREIRFYKCIIESIAV</sequence>
<protein>
    <submittedName>
        <fullName evidence="1">Uncharacterized protein</fullName>
    </submittedName>
</protein>
<dbReference type="RefSeq" id="WP_118477077.1">
    <property type="nucleotide sequence ID" value="NZ_JAQCXL010000011.1"/>
</dbReference>
<evidence type="ECO:0000313" key="1">
    <source>
        <dbReference type="EMBL" id="RHN06414.1"/>
    </source>
</evidence>
<organism evidence="1 2">
    <name type="scientific">Bacteroides intestinalis</name>
    <dbReference type="NCBI Taxonomy" id="329854"/>
    <lineage>
        <taxon>Bacteria</taxon>
        <taxon>Pseudomonadati</taxon>
        <taxon>Bacteroidota</taxon>
        <taxon>Bacteroidia</taxon>
        <taxon>Bacteroidales</taxon>
        <taxon>Bacteroidaceae</taxon>
        <taxon>Bacteroides</taxon>
    </lineage>
</organism>
<name>A0AB37MAW4_9BACE</name>
<reference evidence="1 2" key="1">
    <citation type="submission" date="2018-08" db="EMBL/GenBank/DDBJ databases">
        <title>A genome reference for cultivated species of the human gut microbiota.</title>
        <authorList>
            <person name="Zou Y."/>
            <person name="Xue W."/>
            <person name="Luo G."/>
        </authorList>
    </citation>
    <scope>NUCLEOTIDE SEQUENCE [LARGE SCALE GENOMIC DNA]</scope>
    <source>
        <strain evidence="1 2">AF31-23</strain>
    </source>
</reference>
<dbReference type="EMBL" id="QRQM01000012">
    <property type="protein sequence ID" value="RHN06414.1"/>
    <property type="molecule type" value="Genomic_DNA"/>
</dbReference>